<dbReference type="InterPro" id="IPR054582">
    <property type="entry name" value="DmmA-like_N"/>
</dbReference>
<evidence type="ECO:0000259" key="7">
    <source>
        <dbReference type="Pfam" id="PF22289"/>
    </source>
</evidence>
<keyword evidence="1" id="KW-0285">Flavoprotein</keyword>
<gene>
    <name evidence="9" type="ORF">SAMN05216229_12614</name>
</gene>
<keyword evidence="6" id="KW-0411">Iron-sulfur</keyword>
<protein>
    <submittedName>
        <fullName evidence="9">Uncharacterized protein</fullName>
    </submittedName>
</protein>
<feature type="domain" description="Dimethylamine monooxygenase subunit DmmA-like C-terminal" evidence="7">
    <location>
        <begin position="131"/>
        <end position="173"/>
    </location>
</feature>
<organism evidence="9 10">
    <name type="scientific">Geopseudomonas sagittaria</name>
    <dbReference type="NCBI Taxonomy" id="1135990"/>
    <lineage>
        <taxon>Bacteria</taxon>
        <taxon>Pseudomonadati</taxon>
        <taxon>Pseudomonadota</taxon>
        <taxon>Gammaproteobacteria</taxon>
        <taxon>Pseudomonadales</taxon>
        <taxon>Pseudomonadaceae</taxon>
        <taxon>Geopseudomonas</taxon>
    </lineage>
</organism>
<dbReference type="AlphaFoldDB" id="A0A1I5Z164"/>
<keyword evidence="5" id="KW-0408">Iron</keyword>
<keyword evidence="2" id="KW-0001">2Fe-2S</keyword>
<name>A0A1I5Z164_9GAMM</name>
<evidence type="ECO:0000313" key="9">
    <source>
        <dbReference type="EMBL" id="SFQ50065.1"/>
    </source>
</evidence>
<reference evidence="10" key="1">
    <citation type="submission" date="2016-10" db="EMBL/GenBank/DDBJ databases">
        <authorList>
            <person name="Varghese N."/>
            <person name="Submissions S."/>
        </authorList>
    </citation>
    <scope>NUCLEOTIDE SEQUENCE [LARGE SCALE GENOMIC DNA]</scope>
    <source>
        <strain evidence="10">JCM 18195</strain>
    </source>
</reference>
<dbReference type="NCBIfam" id="NF041259">
    <property type="entry name" value="mono_DmmA_fam"/>
    <property type="match status" value="1"/>
</dbReference>
<evidence type="ECO:0000256" key="1">
    <source>
        <dbReference type="ARBA" id="ARBA00022630"/>
    </source>
</evidence>
<accession>A0A1I5Z164</accession>
<evidence type="ECO:0000256" key="6">
    <source>
        <dbReference type="ARBA" id="ARBA00023014"/>
    </source>
</evidence>
<keyword evidence="3" id="KW-0479">Metal-binding</keyword>
<dbReference type="Proteomes" id="UP000243084">
    <property type="component" value="Unassembled WGS sequence"/>
</dbReference>
<dbReference type="InterPro" id="IPR048037">
    <property type="entry name" value="DmmA-like_C"/>
</dbReference>
<feature type="domain" description="Dimethylamine monooxygenase subunit DmmA-like N-terminal" evidence="8">
    <location>
        <begin position="9"/>
        <end position="120"/>
    </location>
</feature>
<keyword evidence="10" id="KW-1185">Reference proteome</keyword>
<dbReference type="Pfam" id="PF22290">
    <property type="entry name" value="DmmA-like_N"/>
    <property type="match status" value="1"/>
</dbReference>
<evidence type="ECO:0000256" key="4">
    <source>
        <dbReference type="ARBA" id="ARBA00023002"/>
    </source>
</evidence>
<dbReference type="GO" id="GO:0051537">
    <property type="term" value="F:2 iron, 2 sulfur cluster binding"/>
    <property type="evidence" value="ECO:0007669"/>
    <property type="project" value="UniProtKB-KW"/>
</dbReference>
<proteinExistence type="predicted"/>
<dbReference type="GO" id="GO:0016491">
    <property type="term" value="F:oxidoreductase activity"/>
    <property type="evidence" value="ECO:0007669"/>
    <property type="project" value="UniProtKB-KW"/>
</dbReference>
<evidence type="ECO:0000256" key="5">
    <source>
        <dbReference type="ARBA" id="ARBA00023004"/>
    </source>
</evidence>
<dbReference type="RefSeq" id="WP_139231100.1">
    <property type="nucleotide sequence ID" value="NZ_FOXM01000026.1"/>
</dbReference>
<evidence type="ECO:0000259" key="8">
    <source>
        <dbReference type="Pfam" id="PF22290"/>
    </source>
</evidence>
<dbReference type="Pfam" id="PF22289">
    <property type="entry name" value="DmmA-like_C"/>
    <property type="match status" value="1"/>
</dbReference>
<dbReference type="GO" id="GO:0046872">
    <property type="term" value="F:metal ion binding"/>
    <property type="evidence" value="ECO:0007669"/>
    <property type="project" value="UniProtKB-KW"/>
</dbReference>
<dbReference type="EMBL" id="FOXM01000026">
    <property type="protein sequence ID" value="SFQ50065.1"/>
    <property type="molecule type" value="Genomic_DNA"/>
</dbReference>
<evidence type="ECO:0000256" key="2">
    <source>
        <dbReference type="ARBA" id="ARBA00022714"/>
    </source>
</evidence>
<evidence type="ECO:0000313" key="10">
    <source>
        <dbReference type="Proteomes" id="UP000243084"/>
    </source>
</evidence>
<dbReference type="OrthoDB" id="6955242at2"/>
<sequence length="186" mass="19825">MSVEAAGVMRSKPVYAAVPPLPGAGRRLLVTQDASLAEAADLHGQLSADGQPLELASLRGEAAWTGGLASCGAFDRLEVRLLSLLSSAPVGTRLYVCGDESFLWRIYRLARSSGLLAEEIELVKVGSCRELYCVHCATQQSIGAESAVTCRGCGVHLMVREHFSRRLGAYMGVCLDPDQPHGEGRP</sequence>
<evidence type="ECO:0000256" key="3">
    <source>
        <dbReference type="ARBA" id="ARBA00022723"/>
    </source>
</evidence>
<keyword evidence="4" id="KW-0560">Oxidoreductase</keyword>